<evidence type="ECO:0000313" key="3">
    <source>
        <dbReference type="Proteomes" id="UP000886879"/>
    </source>
</evidence>
<feature type="transmembrane region" description="Helical" evidence="1">
    <location>
        <begin position="35"/>
        <end position="54"/>
    </location>
</feature>
<protein>
    <submittedName>
        <fullName evidence="2">Uncharacterized protein</fullName>
    </submittedName>
</protein>
<dbReference type="Proteomes" id="UP000886879">
    <property type="component" value="Unassembled WGS sequence"/>
</dbReference>
<dbReference type="EMBL" id="DVFO01000090">
    <property type="protein sequence ID" value="HIQ61623.1"/>
    <property type="molecule type" value="Genomic_DNA"/>
</dbReference>
<keyword evidence="1" id="KW-0472">Membrane</keyword>
<sequence length="296" mass="32493">MKGEQLLRALGEVDEDYLAQVDELRRISPKKKRHTWIPMAACLCLVAGVAAWALRGGMGMPGKDGAETNSNGMSGSAQGIYVPPLEVELPQAETEAMIDMSGFFIYQGRLYAQVDVVEQGQNLVGTQLGESSGTIDEWTPEDQYLEGTGSIGGPFYEVKGYDPRYLLCMVYDYGVGLFWNNCDITVSTGADVLEEVFRLSDGIAQAEFQGESDFQGETGRTTSITRLEQLEAWVDDLEQAPALSSAETDMGQCLGHLYLTKADGVTVHLRLMGNGYVQVAELPEVCWQMEWQSMVP</sequence>
<reference evidence="2" key="2">
    <citation type="journal article" date="2021" name="PeerJ">
        <title>Extensive microbial diversity within the chicken gut microbiome revealed by metagenomics and culture.</title>
        <authorList>
            <person name="Gilroy R."/>
            <person name="Ravi A."/>
            <person name="Getino M."/>
            <person name="Pursley I."/>
            <person name="Horton D.L."/>
            <person name="Alikhan N.F."/>
            <person name="Baker D."/>
            <person name="Gharbi K."/>
            <person name="Hall N."/>
            <person name="Watson M."/>
            <person name="Adriaenssens E.M."/>
            <person name="Foster-Nyarko E."/>
            <person name="Jarju S."/>
            <person name="Secka A."/>
            <person name="Antonio M."/>
            <person name="Oren A."/>
            <person name="Chaudhuri R.R."/>
            <person name="La Ragione R."/>
            <person name="Hildebrand F."/>
            <person name="Pallen M.J."/>
        </authorList>
    </citation>
    <scope>NUCLEOTIDE SEQUENCE</scope>
    <source>
        <strain evidence="2">ChiGjej2B2-12916</strain>
    </source>
</reference>
<organism evidence="2 3">
    <name type="scientific">Candidatus Enterenecus faecium</name>
    <dbReference type="NCBI Taxonomy" id="2840780"/>
    <lineage>
        <taxon>Bacteria</taxon>
        <taxon>Bacillati</taxon>
        <taxon>Bacillota</taxon>
        <taxon>Clostridia</taxon>
        <taxon>Eubacteriales</taxon>
        <taxon>Candidatus Enterenecus</taxon>
    </lineage>
</organism>
<dbReference type="AlphaFoldDB" id="A0A9D1CHT3"/>
<name>A0A9D1CHT3_9FIRM</name>
<keyword evidence="1" id="KW-0812">Transmembrane</keyword>
<accession>A0A9D1CHT3</accession>
<reference evidence="2" key="1">
    <citation type="submission" date="2020-10" db="EMBL/GenBank/DDBJ databases">
        <authorList>
            <person name="Gilroy R."/>
        </authorList>
    </citation>
    <scope>NUCLEOTIDE SEQUENCE</scope>
    <source>
        <strain evidence="2">ChiGjej2B2-12916</strain>
    </source>
</reference>
<evidence type="ECO:0000256" key="1">
    <source>
        <dbReference type="SAM" id="Phobius"/>
    </source>
</evidence>
<gene>
    <name evidence="2" type="ORF">IAD31_08545</name>
</gene>
<evidence type="ECO:0000313" key="2">
    <source>
        <dbReference type="EMBL" id="HIQ61623.1"/>
    </source>
</evidence>
<proteinExistence type="predicted"/>
<keyword evidence="1" id="KW-1133">Transmembrane helix</keyword>
<comment type="caution">
    <text evidence="2">The sequence shown here is derived from an EMBL/GenBank/DDBJ whole genome shotgun (WGS) entry which is preliminary data.</text>
</comment>